<evidence type="ECO:0000256" key="1">
    <source>
        <dbReference type="ARBA" id="ARBA00004586"/>
    </source>
</evidence>
<dbReference type="AlphaFoldDB" id="A0A5E4D8C8"/>
<dbReference type="Proteomes" id="UP000335636">
    <property type="component" value="Unassembled WGS sequence"/>
</dbReference>
<dbReference type="EMBL" id="CABDUW010003535">
    <property type="protein sequence ID" value="VTJ89391.1"/>
    <property type="molecule type" value="Genomic_DNA"/>
</dbReference>
<reference evidence="8 9" key="1">
    <citation type="submission" date="2019-04" db="EMBL/GenBank/DDBJ databases">
        <authorList>
            <person name="Alioto T."/>
            <person name="Alioto T."/>
        </authorList>
    </citation>
    <scope>NUCLEOTIDE SEQUENCE [LARGE SCALE GENOMIC DNA]</scope>
</reference>
<evidence type="ECO:0000313" key="9">
    <source>
        <dbReference type="Proteomes" id="UP000335636"/>
    </source>
</evidence>
<keyword evidence="3" id="KW-0256">Endoplasmic reticulum</keyword>
<protein>
    <recommendedName>
        <fullName evidence="10">Cytochrome P450</fullName>
    </recommendedName>
</protein>
<evidence type="ECO:0000256" key="2">
    <source>
        <dbReference type="ARBA" id="ARBA00010617"/>
    </source>
</evidence>
<dbReference type="SUPFAM" id="SSF48264">
    <property type="entry name" value="Cytochrome P450"/>
    <property type="match status" value="1"/>
</dbReference>
<organism evidence="8 9">
    <name type="scientific">Marmota monax</name>
    <name type="common">Woodchuck</name>
    <dbReference type="NCBI Taxonomy" id="9995"/>
    <lineage>
        <taxon>Eukaryota</taxon>
        <taxon>Metazoa</taxon>
        <taxon>Chordata</taxon>
        <taxon>Craniata</taxon>
        <taxon>Vertebrata</taxon>
        <taxon>Euteleostomi</taxon>
        <taxon>Mammalia</taxon>
        <taxon>Eutheria</taxon>
        <taxon>Euarchontoglires</taxon>
        <taxon>Glires</taxon>
        <taxon>Rodentia</taxon>
        <taxon>Sciuromorpha</taxon>
        <taxon>Sciuridae</taxon>
        <taxon>Xerinae</taxon>
        <taxon>Marmotini</taxon>
        <taxon>Marmota</taxon>
    </lineage>
</organism>
<evidence type="ECO:0000313" key="7">
    <source>
        <dbReference type="EMBL" id="KAF7485165.1"/>
    </source>
</evidence>
<keyword evidence="5" id="KW-0503">Monooxygenase</keyword>
<dbReference type="InterPro" id="IPR001128">
    <property type="entry name" value="Cyt_P450"/>
</dbReference>
<keyword evidence="4" id="KW-0560">Oxidoreductase</keyword>
<dbReference type="PANTHER" id="PTHR24291">
    <property type="entry name" value="CYTOCHROME P450 FAMILY 4"/>
    <property type="match status" value="1"/>
</dbReference>
<dbReference type="EMBL" id="WJEC01000163">
    <property type="protein sequence ID" value="KAF7485165.1"/>
    <property type="molecule type" value="Genomic_DNA"/>
</dbReference>
<dbReference type="PANTHER" id="PTHR24291:SF39">
    <property type="entry name" value="CYTOCHROME P450 4A11-RELATED"/>
    <property type="match status" value="1"/>
</dbReference>
<proteinExistence type="inferred from homology"/>
<reference evidence="7" key="2">
    <citation type="submission" date="2020-08" db="EMBL/GenBank/DDBJ databases">
        <authorList>
            <person name="Shumante A."/>
            <person name="Zimin A.V."/>
            <person name="Puiu D."/>
            <person name="Salzberg S.L."/>
        </authorList>
    </citation>
    <scope>NUCLEOTIDE SEQUENCE</scope>
    <source>
        <strain evidence="7">WC2-LM</strain>
        <tissue evidence="7">Liver</tissue>
    </source>
</reference>
<dbReference type="GO" id="GO:0016712">
    <property type="term" value="F:oxidoreductase activity, acting on paired donors, with incorporation or reduction of molecular oxygen, reduced flavin or flavoprotein as one donor, and incorporation of one atom of oxygen"/>
    <property type="evidence" value="ECO:0007669"/>
    <property type="project" value="UniProtKB-ARBA"/>
</dbReference>
<evidence type="ECO:0000256" key="5">
    <source>
        <dbReference type="ARBA" id="ARBA00023033"/>
    </source>
</evidence>
<dbReference type="InterPro" id="IPR036396">
    <property type="entry name" value="Cyt_P450_sf"/>
</dbReference>
<dbReference type="GO" id="GO:0006629">
    <property type="term" value="P:lipid metabolic process"/>
    <property type="evidence" value="ECO:0007669"/>
    <property type="project" value="UniProtKB-ARBA"/>
</dbReference>
<dbReference type="GO" id="GO:0005506">
    <property type="term" value="F:iron ion binding"/>
    <property type="evidence" value="ECO:0007669"/>
    <property type="project" value="InterPro"/>
</dbReference>
<comment type="subcellular location">
    <subcellularLocation>
        <location evidence="1">Endoplasmic reticulum membrane</location>
    </subcellularLocation>
</comment>
<evidence type="ECO:0000313" key="8">
    <source>
        <dbReference type="EMBL" id="VTJ89391.1"/>
    </source>
</evidence>
<comment type="similarity">
    <text evidence="2">Belongs to the cytochrome P450 family.</text>
</comment>
<keyword evidence="6" id="KW-0472">Membrane</keyword>
<gene>
    <name evidence="7" type="ORF">GHT09_003392</name>
    <name evidence="8" type="ORF">MONAX_5E031555</name>
</gene>
<dbReference type="Gene3D" id="1.10.630.10">
    <property type="entry name" value="Cytochrome P450"/>
    <property type="match status" value="2"/>
</dbReference>
<dbReference type="Proteomes" id="UP000662637">
    <property type="component" value="Unassembled WGS sequence"/>
</dbReference>
<evidence type="ECO:0000256" key="6">
    <source>
        <dbReference type="ARBA" id="ARBA00023136"/>
    </source>
</evidence>
<evidence type="ECO:0000256" key="3">
    <source>
        <dbReference type="ARBA" id="ARBA00022824"/>
    </source>
</evidence>
<keyword evidence="9" id="KW-1185">Reference proteome</keyword>
<accession>A0A5E4D8C8</accession>
<evidence type="ECO:0000256" key="4">
    <source>
        <dbReference type="ARBA" id="ARBA00023002"/>
    </source>
</evidence>
<evidence type="ECO:0008006" key="10">
    <source>
        <dbReference type="Google" id="ProtNLM"/>
    </source>
</evidence>
<dbReference type="GO" id="GO:0020037">
    <property type="term" value="F:heme binding"/>
    <property type="evidence" value="ECO:0007669"/>
    <property type="project" value="InterPro"/>
</dbReference>
<dbReference type="Pfam" id="PF00067">
    <property type="entry name" value="p450"/>
    <property type="match status" value="1"/>
</dbReference>
<dbReference type="GO" id="GO:0005789">
    <property type="term" value="C:endoplasmic reticulum membrane"/>
    <property type="evidence" value="ECO:0007669"/>
    <property type="project" value="UniProtKB-SubCell"/>
</dbReference>
<dbReference type="InterPro" id="IPR050196">
    <property type="entry name" value="Cytochrome_P450_Monoox"/>
</dbReference>
<sequence length="188" mass="21912">MHDPGYSLLLLNGQIWFQHRQMLTPAFHYDILKPYVGIMADSVRDKWEQLIGQNSTLEIFEHVSLMALETIMKCALEKSMENGSSLSDEDLRAEVDTFMFEGHDTTTNGFCWIFYALAAHPEHQKCREEDGLHFWDHLDQMPYTTMCIKDALRLYPPVPNVSRDLSKPMTFPDGRSLPKERRVTLKFR</sequence>
<name>A0A5E4D8C8_MARMO</name>